<evidence type="ECO:0000313" key="12">
    <source>
        <dbReference type="Proteomes" id="UP000801492"/>
    </source>
</evidence>
<dbReference type="FunFam" id="3.30.160.60:FF:002343">
    <property type="entry name" value="Zinc finger protein 33A"/>
    <property type="match status" value="1"/>
</dbReference>
<protein>
    <recommendedName>
        <fullName evidence="10">C2H2-type domain-containing protein</fullName>
    </recommendedName>
</protein>
<keyword evidence="5 9" id="KW-0863">Zinc-finger</keyword>
<dbReference type="InterPro" id="IPR013087">
    <property type="entry name" value="Znf_C2H2_type"/>
</dbReference>
<dbReference type="OrthoDB" id="3437960at2759"/>
<evidence type="ECO:0000256" key="3">
    <source>
        <dbReference type="ARBA" id="ARBA00022723"/>
    </source>
</evidence>
<dbReference type="PANTHER" id="PTHR23235">
    <property type="entry name" value="KRUEPPEL-LIKE TRANSCRIPTION FACTOR"/>
    <property type="match status" value="1"/>
</dbReference>
<dbReference type="PROSITE" id="PS00028">
    <property type="entry name" value="ZINC_FINGER_C2H2_1"/>
    <property type="match status" value="9"/>
</dbReference>
<dbReference type="SMART" id="SM00355">
    <property type="entry name" value="ZnF_C2H2"/>
    <property type="match status" value="11"/>
</dbReference>
<dbReference type="GO" id="GO:0000978">
    <property type="term" value="F:RNA polymerase II cis-regulatory region sequence-specific DNA binding"/>
    <property type="evidence" value="ECO:0007669"/>
    <property type="project" value="TreeGrafter"/>
</dbReference>
<keyword evidence="6" id="KW-0862">Zinc</keyword>
<dbReference type="Gene3D" id="3.30.160.60">
    <property type="entry name" value="Classic Zinc Finger"/>
    <property type="match status" value="7"/>
</dbReference>
<comment type="caution">
    <text evidence="11">The sequence shown here is derived from an EMBL/GenBank/DDBJ whole genome shotgun (WGS) entry which is preliminary data.</text>
</comment>
<reference evidence="11" key="1">
    <citation type="submission" date="2019-08" db="EMBL/GenBank/DDBJ databases">
        <title>The genome of the North American firefly Photinus pyralis.</title>
        <authorList>
            <consortium name="Photinus pyralis genome working group"/>
            <person name="Fallon T.R."/>
            <person name="Sander Lower S.E."/>
            <person name="Weng J.-K."/>
        </authorList>
    </citation>
    <scope>NUCLEOTIDE SEQUENCE</scope>
    <source>
        <strain evidence="11">TRF0915ILg1</strain>
        <tissue evidence="11">Whole body</tissue>
    </source>
</reference>
<name>A0A8K0C9G5_IGNLU</name>
<feature type="domain" description="C2H2-type" evidence="10">
    <location>
        <begin position="287"/>
        <end position="314"/>
    </location>
</feature>
<dbReference type="InterPro" id="IPR036236">
    <property type="entry name" value="Znf_C2H2_sf"/>
</dbReference>
<organism evidence="11 12">
    <name type="scientific">Ignelater luminosus</name>
    <name type="common">Cucubano</name>
    <name type="synonym">Pyrophorus luminosus</name>
    <dbReference type="NCBI Taxonomy" id="2038154"/>
    <lineage>
        <taxon>Eukaryota</taxon>
        <taxon>Metazoa</taxon>
        <taxon>Ecdysozoa</taxon>
        <taxon>Arthropoda</taxon>
        <taxon>Hexapoda</taxon>
        <taxon>Insecta</taxon>
        <taxon>Pterygota</taxon>
        <taxon>Neoptera</taxon>
        <taxon>Endopterygota</taxon>
        <taxon>Coleoptera</taxon>
        <taxon>Polyphaga</taxon>
        <taxon>Elateriformia</taxon>
        <taxon>Elateroidea</taxon>
        <taxon>Elateridae</taxon>
        <taxon>Agrypninae</taxon>
        <taxon>Pyrophorini</taxon>
        <taxon>Ignelater</taxon>
    </lineage>
</organism>
<dbReference type="Proteomes" id="UP000801492">
    <property type="component" value="Unassembled WGS sequence"/>
</dbReference>
<keyword evidence="8" id="KW-0539">Nucleus</keyword>
<dbReference type="EMBL" id="VTPC01091143">
    <property type="protein sequence ID" value="KAF2879550.1"/>
    <property type="molecule type" value="Genomic_DNA"/>
</dbReference>
<evidence type="ECO:0000256" key="1">
    <source>
        <dbReference type="ARBA" id="ARBA00004123"/>
    </source>
</evidence>
<comment type="similarity">
    <text evidence="2">Belongs to the krueppel C2H2-type zinc-finger protein family.</text>
</comment>
<feature type="domain" description="C2H2-type" evidence="10">
    <location>
        <begin position="192"/>
        <end position="219"/>
    </location>
</feature>
<dbReference type="FunFam" id="3.30.160.60:FF:001119">
    <property type="entry name" value="zinc finger protein 408"/>
    <property type="match status" value="1"/>
</dbReference>
<comment type="subcellular location">
    <subcellularLocation>
        <location evidence="1">Nucleus</location>
    </subcellularLocation>
</comment>
<dbReference type="PANTHER" id="PTHR23235:SF120">
    <property type="entry name" value="KRUPPEL-LIKE FACTOR 15"/>
    <property type="match status" value="1"/>
</dbReference>
<evidence type="ECO:0000313" key="11">
    <source>
        <dbReference type="EMBL" id="KAF2879550.1"/>
    </source>
</evidence>
<dbReference type="FunFam" id="3.30.160.60:FF:000663">
    <property type="entry name" value="Zinc finger protein 45"/>
    <property type="match status" value="1"/>
</dbReference>
<keyword evidence="7" id="KW-0238">DNA-binding</keyword>
<evidence type="ECO:0000256" key="6">
    <source>
        <dbReference type="ARBA" id="ARBA00022833"/>
    </source>
</evidence>
<dbReference type="AlphaFoldDB" id="A0A8K0C9G5"/>
<evidence type="ECO:0000256" key="2">
    <source>
        <dbReference type="ARBA" id="ARBA00006991"/>
    </source>
</evidence>
<dbReference type="Pfam" id="PF13912">
    <property type="entry name" value="zf-C2H2_6"/>
    <property type="match status" value="1"/>
</dbReference>
<dbReference type="GO" id="GO:0008270">
    <property type="term" value="F:zinc ion binding"/>
    <property type="evidence" value="ECO:0007669"/>
    <property type="project" value="UniProtKB-KW"/>
</dbReference>
<dbReference type="SUPFAM" id="SSF57667">
    <property type="entry name" value="beta-beta-alpha zinc fingers"/>
    <property type="match status" value="5"/>
</dbReference>
<dbReference type="GO" id="GO:0000981">
    <property type="term" value="F:DNA-binding transcription factor activity, RNA polymerase II-specific"/>
    <property type="evidence" value="ECO:0007669"/>
    <property type="project" value="TreeGrafter"/>
</dbReference>
<feature type="domain" description="C2H2-type" evidence="10">
    <location>
        <begin position="254"/>
        <end position="281"/>
    </location>
</feature>
<evidence type="ECO:0000259" key="10">
    <source>
        <dbReference type="PROSITE" id="PS50157"/>
    </source>
</evidence>
<feature type="domain" description="C2H2-type" evidence="10">
    <location>
        <begin position="220"/>
        <end position="243"/>
    </location>
</feature>
<accession>A0A8K0C9G5</accession>
<evidence type="ECO:0000256" key="9">
    <source>
        <dbReference type="PROSITE-ProRule" id="PRU00042"/>
    </source>
</evidence>
<sequence>MKTNTKTCVNDMTKAKAFRYRDEDCQMGRSRSKLFDIDTKIDKSKLKKSRKATIALKKTRTRTKHKWPCKKCPEVFNLYKELSEHRKIHRKEDNDLLFNYRYDDSRELFICCACDIEVNTKEEIEKHALIHEEKFVCEICNERFVKPFDYSCHLNNHDQSKGYHCPFCKYVANIRRVIKVHINTYHLRKFIYTCKLCGKGFNARVLYNEHGNVHEGIKPFQCVVCQKDFQFSSYLTTHQIRTHRVTIDGIIGVNQCYICLQSFSRKNTLETHMKRHEKMKGAKEKTHLCDVCGKGFARKEKLRVHYRVHTGVKPYACSYCPKSFTKKEYLTMHERVHSGERPYSCEYCGKCFNQGASLRVHIRCHTGERPYICHICNDGFISRGVLNLHFKNCPG</sequence>
<proteinExistence type="inferred from homology"/>
<keyword evidence="4" id="KW-0677">Repeat</keyword>
<evidence type="ECO:0000256" key="4">
    <source>
        <dbReference type="ARBA" id="ARBA00022737"/>
    </source>
</evidence>
<dbReference type="PROSITE" id="PS50157">
    <property type="entry name" value="ZINC_FINGER_C2H2_2"/>
    <property type="match status" value="8"/>
</dbReference>
<keyword evidence="3" id="KW-0479">Metal-binding</keyword>
<feature type="domain" description="C2H2-type" evidence="10">
    <location>
        <begin position="315"/>
        <end position="342"/>
    </location>
</feature>
<gene>
    <name evidence="11" type="ORF">ILUMI_26634</name>
</gene>
<evidence type="ECO:0000256" key="7">
    <source>
        <dbReference type="ARBA" id="ARBA00023125"/>
    </source>
</evidence>
<feature type="domain" description="C2H2-type" evidence="10">
    <location>
        <begin position="343"/>
        <end position="370"/>
    </location>
</feature>
<evidence type="ECO:0000256" key="8">
    <source>
        <dbReference type="ARBA" id="ARBA00023242"/>
    </source>
</evidence>
<evidence type="ECO:0000256" key="5">
    <source>
        <dbReference type="ARBA" id="ARBA00022771"/>
    </source>
</evidence>
<feature type="non-terminal residue" evidence="11">
    <location>
        <position position="395"/>
    </location>
</feature>
<feature type="domain" description="C2H2-type" evidence="10">
    <location>
        <begin position="67"/>
        <end position="94"/>
    </location>
</feature>
<keyword evidence="12" id="KW-1185">Reference proteome</keyword>
<dbReference type="GO" id="GO:0005634">
    <property type="term" value="C:nucleus"/>
    <property type="evidence" value="ECO:0007669"/>
    <property type="project" value="UniProtKB-SubCell"/>
</dbReference>
<feature type="domain" description="C2H2-type" evidence="10">
    <location>
        <begin position="135"/>
        <end position="162"/>
    </location>
</feature>
<dbReference type="Pfam" id="PF13894">
    <property type="entry name" value="zf-C2H2_4"/>
    <property type="match status" value="1"/>
</dbReference>
<dbReference type="Pfam" id="PF00096">
    <property type="entry name" value="zf-C2H2"/>
    <property type="match status" value="4"/>
</dbReference>